<evidence type="ECO:0000256" key="4">
    <source>
        <dbReference type="PROSITE-ProRule" id="PRU00335"/>
    </source>
</evidence>
<keyword evidence="3" id="KW-0804">Transcription</keyword>
<evidence type="ECO:0000256" key="3">
    <source>
        <dbReference type="ARBA" id="ARBA00023163"/>
    </source>
</evidence>
<dbReference type="SUPFAM" id="SSF46689">
    <property type="entry name" value="Homeodomain-like"/>
    <property type="match status" value="1"/>
</dbReference>
<dbReference type="EMBL" id="FBWC01000035">
    <property type="protein sequence ID" value="CUX65074.1"/>
    <property type="molecule type" value="Genomic_DNA"/>
</dbReference>
<feature type="DNA-binding region" description="H-T-H motif" evidence="4">
    <location>
        <begin position="40"/>
        <end position="59"/>
    </location>
</feature>
<dbReference type="InterPro" id="IPR011075">
    <property type="entry name" value="TetR_C"/>
</dbReference>
<dbReference type="GO" id="GO:0003677">
    <property type="term" value="F:DNA binding"/>
    <property type="evidence" value="ECO:0007669"/>
    <property type="project" value="UniProtKB-UniRule"/>
</dbReference>
<dbReference type="PANTHER" id="PTHR47506">
    <property type="entry name" value="TRANSCRIPTIONAL REGULATORY PROTEIN"/>
    <property type="match status" value="1"/>
</dbReference>
<accession>A0A1S7S9J3</accession>
<dbReference type="InterPro" id="IPR009057">
    <property type="entry name" value="Homeodomain-like_sf"/>
</dbReference>
<dbReference type="Gene3D" id="1.10.357.10">
    <property type="entry name" value="Tetracycline Repressor, domain 2"/>
    <property type="match status" value="1"/>
</dbReference>
<evidence type="ECO:0000313" key="7">
    <source>
        <dbReference type="Proteomes" id="UP000191897"/>
    </source>
</evidence>
<dbReference type="SUPFAM" id="SSF48498">
    <property type="entry name" value="Tetracyclin repressor-like, C-terminal domain"/>
    <property type="match status" value="1"/>
</dbReference>
<dbReference type="Proteomes" id="UP000191897">
    <property type="component" value="Unassembled WGS sequence"/>
</dbReference>
<organism evidence="6 7">
    <name type="scientific">Agrobacterium tumefaciens str. Kerr 14</name>
    <dbReference type="NCBI Taxonomy" id="1183424"/>
    <lineage>
        <taxon>Bacteria</taxon>
        <taxon>Pseudomonadati</taxon>
        <taxon>Pseudomonadota</taxon>
        <taxon>Alphaproteobacteria</taxon>
        <taxon>Hyphomicrobiales</taxon>
        <taxon>Rhizobiaceae</taxon>
        <taxon>Rhizobium/Agrobacterium group</taxon>
        <taxon>Agrobacterium</taxon>
        <taxon>Agrobacterium tumefaciens complex</taxon>
    </lineage>
</organism>
<dbReference type="Gene3D" id="1.10.10.60">
    <property type="entry name" value="Homeodomain-like"/>
    <property type="match status" value="1"/>
</dbReference>
<name>A0A1S7S9J3_AGRTU</name>
<evidence type="ECO:0000256" key="2">
    <source>
        <dbReference type="ARBA" id="ARBA00023125"/>
    </source>
</evidence>
<evidence type="ECO:0000259" key="5">
    <source>
        <dbReference type="PROSITE" id="PS50977"/>
    </source>
</evidence>
<dbReference type="PROSITE" id="PS50977">
    <property type="entry name" value="HTH_TETR_2"/>
    <property type="match status" value="1"/>
</dbReference>
<sequence length="215" mass="23652">MAVTEIFGGVMMGRHREFDVDEVLDAVVKVFWRKGYEGTTYADLVEATGVERPALYSAFGNKEALFLKALARYDERYLDYMPEALALPTARDVATRIIHQAIDLNTRFPEHTGCLGINGGLAVSDDAEPVRRALNEYRLAGQARLRKRFAQAKADGDLPETADPLALAAFVTTVTQGIAVQAKAGLDRATLELVADEALTCWPFRFSPSPEAEKD</sequence>
<dbReference type="Pfam" id="PF00440">
    <property type="entry name" value="TetR_N"/>
    <property type="match status" value="1"/>
</dbReference>
<keyword evidence="1" id="KW-0805">Transcription regulation</keyword>
<evidence type="ECO:0000256" key="1">
    <source>
        <dbReference type="ARBA" id="ARBA00023015"/>
    </source>
</evidence>
<dbReference type="Pfam" id="PF16925">
    <property type="entry name" value="TetR_C_13"/>
    <property type="match status" value="1"/>
</dbReference>
<dbReference type="InterPro" id="IPR001647">
    <property type="entry name" value="HTH_TetR"/>
</dbReference>
<dbReference type="InterPro" id="IPR036271">
    <property type="entry name" value="Tet_transcr_reg_TetR-rel_C_sf"/>
</dbReference>
<feature type="domain" description="HTH tetR-type" evidence="5">
    <location>
        <begin position="17"/>
        <end position="77"/>
    </location>
</feature>
<reference evidence="6 7" key="1">
    <citation type="submission" date="2016-01" db="EMBL/GenBank/DDBJ databases">
        <authorList>
            <person name="Oliw E.H."/>
        </authorList>
    </citation>
    <scope>NUCLEOTIDE SEQUENCE [LARGE SCALE GENOMIC DNA]</scope>
    <source>
        <strain evidence="6 7">Kerr 14</strain>
    </source>
</reference>
<dbReference type="PRINTS" id="PR00455">
    <property type="entry name" value="HTHTETR"/>
</dbReference>
<proteinExistence type="predicted"/>
<dbReference type="PANTHER" id="PTHR47506:SF1">
    <property type="entry name" value="HTH-TYPE TRANSCRIPTIONAL REGULATOR YJDC"/>
    <property type="match status" value="1"/>
</dbReference>
<gene>
    <name evidence="6" type="ORF">AGR4C_pa40004</name>
</gene>
<protein>
    <submittedName>
        <fullName evidence="6">Transcriptional regulator, TetR family</fullName>
    </submittedName>
</protein>
<dbReference type="AlphaFoldDB" id="A0A1S7S9J3"/>
<evidence type="ECO:0000313" key="6">
    <source>
        <dbReference type="EMBL" id="CUX65074.1"/>
    </source>
</evidence>
<keyword evidence="2 4" id="KW-0238">DNA-binding</keyword>